<feature type="region of interest" description="Disordered" evidence="1">
    <location>
        <begin position="176"/>
        <end position="459"/>
    </location>
</feature>
<organism evidence="2 3">
    <name type="scientific">Serendipita indica (strain DSM 11827)</name>
    <name type="common">Root endophyte fungus</name>
    <name type="synonym">Piriformospora indica</name>
    <dbReference type="NCBI Taxonomy" id="1109443"/>
    <lineage>
        <taxon>Eukaryota</taxon>
        <taxon>Fungi</taxon>
        <taxon>Dikarya</taxon>
        <taxon>Basidiomycota</taxon>
        <taxon>Agaricomycotina</taxon>
        <taxon>Agaricomycetes</taxon>
        <taxon>Sebacinales</taxon>
        <taxon>Serendipitaceae</taxon>
        <taxon>Serendipita</taxon>
    </lineage>
</organism>
<protein>
    <submittedName>
        <fullName evidence="2">Uncharacterized protein</fullName>
    </submittedName>
</protein>
<keyword evidence="3" id="KW-1185">Reference proteome</keyword>
<accession>G4THA2</accession>
<evidence type="ECO:0000313" key="2">
    <source>
        <dbReference type="EMBL" id="CCA70695.1"/>
    </source>
</evidence>
<dbReference type="Proteomes" id="UP000007148">
    <property type="component" value="Unassembled WGS sequence"/>
</dbReference>
<feature type="compositionally biased region" description="Basic and acidic residues" evidence="1">
    <location>
        <begin position="568"/>
        <end position="580"/>
    </location>
</feature>
<dbReference type="HOGENOM" id="CLU_463157_0_0_1"/>
<dbReference type="EMBL" id="CAFZ01000091">
    <property type="protein sequence ID" value="CCA70695.1"/>
    <property type="molecule type" value="Genomic_DNA"/>
</dbReference>
<dbReference type="AlphaFoldDB" id="G4THA2"/>
<feature type="compositionally biased region" description="Low complexity" evidence="1">
    <location>
        <begin position="118"/>
        <end position="128"/>
    </location>
</feature>
<dbReference type="OrthoDB" id="3270546at2759"/>
<sequence>MPLADIIHSFYASFANAPLSMTDTPFATDQTTSSTHSDAYAPTQPAPRHNSRMTAEPVSLDMVKASISDEPPRLEVRLDASSSRLSFDPSVQLAKTRGSVPSIAQSIPARPEYEPRVRSSVPSGSAMSSPPPVPQRAIHRNISIASASTFKSMTPSQRSAIKRSRRNEALARLEGNYYDPAPHVQANGSFMPFGSDEEEEEEEDDEEETENEATSPRRLPVSTPTSPPPAIKPPSPLRYRTPEPRKFVEVERPEGLHPIAEASSSMSPSTRAPKGAVTSSDQAPPIVVHQSMWPSLQGAEEDDDDGDHPFSTTPHQHQTPSRLATQQGPSPLSSKMNLSHHSAMNSTSSLSSFTPFSSVDKNRSRNPSIAGRAMSPSQGSIHSPQMRPYAESMHTVETQSVRSNDDASVESLSSEGGLASVLGTSDRKRRPQSPRTLDSRSRTRTTRPRQVQNLHIPVSASSLDDHAAAAGSVAANVPLSRNILNTTDASSSGWMSNATLSSISVAQAPSPQPTSPLPMNSKHSNEKGSGKRSRNKDVSPPSPPHAKAKGSKSKRGVVEYENWLDMSGDEKSGISKDGSTKKRRWLFGL</sequence>
<feature type="compositionally biased region" description="Polar residues" evidence="1">
    <location>
        <begin position="310"/>
        <end position="337"/>
    </location>
</feature>
<feature type="compositionally biased region" description="Polar residues" evidence="1">
    <location>
        <begin position="25"/>
        <end position="37"/>
    </location>
</feature>
<feature type="compositionally biased region" description="Acidic residues" evidence="1">
    <location>
        <begin position="195"/>
        <end position="211"/>
    </location>
</feature>
<feature type="region of interest" description="Disordered" evidence="1">
    <location>
        <begin position="96"/>
        <end position="134"/>
    </location>
</feature>
<feature type="compositionally biased region" description="Low complexity" evidence="1">
    <location>
        <begin position="339"/>
        <end position="358"/>
    </location>
</feature>
<dbReference type="InParanoid" id="G4THA2"/>
<reference evidence="2 3" key="1">
    <citation type="journal article" date="2011" name="PLoS Pathog.">
        <title>Endophytic Life Strategies Decoded by Genome and Transcriptome Analyses of the Mutualistic Root Symbiont Piriformospora indica.</title>
        <authorList>
            <person name="Zuccaro A."/>
            <person name="Lahrmann U."/>
            <person name="Guldener U."/>
            <person name="Langen G."/>
            <person name="Pfiffi S."/>
            <person name="Biedenkopf D."/>
            <person name="Wong P."/>
            <person name="Samans B."/>
            <person name="Grimm C."/>
            <person name="Basiewicz M."/>
            <person name="Murat C."/>
            <person name="Martin F."/>
            <person name="Kogel K.H."/>
        </authorList>
    </citation>
    <scope>NUCLEOTIDE SEQUENCE [LARGE SCALE GENOMIC DNA]</scope>
    <source>
        <strain evidence="2 3">DSM 11827</strain>
    </source>
</reference>
<feature type="compositionally biased region" description="Basic residues" evidence="1">
    <location>
        <begin position="546"/>
        <end position="555"/>
    </location>
</feature>
<feature type="compositionally biased region" description="Basic and acidic residues" evidence="1">
    <location>
        <begin position="240"/>
        <end position="255"/>
    </location>
</feature>
<proteinExistence type="predicted"/>
<feature type="region of interest" description="Disordered" evidence="1">
    <location>
        <begin position="506"/>
        <end position="589"/>
    </location>
</feature>
<feature type="region of interest" description="Disordered" evidence="1">
    <location>
        <begin position="25"/>
        <end position="52"/>
    </location>
</feature>
<name>G4THA2_SERID</name>
<comment type="caution">
    <text evidence="2">The sequence shown here is derived from an EMBL/GenBank/DDBJ whole genome shotgun (WGS) entry which is preliminary data.</text>
</comment>
<gene>
    <name evidence="2" type="ORF">PIIN_04629</name>
</gene>
<feature type="compositionally biased region" description="Pro residues" evidence="1">
    <location>
        <begin position="225"/>
        <end position="236"/>
    </location>
</feature>
<evidence type="ECO:0000313" key="3">
    <source>
        <dbReference type="Proteomes" id="UP000007148"/>
    </source>
</evidence>
<evidence type="ECO:0000256" key="1">
    <source>
        <dbReference type="SAM" id="MobiDB-lite"/>
    </source>
</evidence>